<keyword evidence="4 8" id="KW-0479">Metal-binding</keyword>
<evidence type="ECO:0000313" key="11">
    <source>
        <dbReference type="RefSeq" id="XP_039146159.1"/>
    </source>
</evidence>
<reference evidence="11" key="1">
    <citation type="submission" date="2025-08" db="UniProtKB">
        <authorList>
            <consortium name="RefSeq"/>
        </authorList>
    </citation>
    <scope>IDENTIFICATION</scope>
</reference>
<evidence type="ECO:0000256" key="5">
    <source>
        <dbReference type="ARBA" id="ARBA00023002"/>
    </source>
</evidence>
<dbReference type="PRINTS" id="PR00463">
    <property type="entry name" value="EP450I"/>
</dbReference>
<dbReference type="GO" id="GO:0020037">
    <property type="term" value="F:heme binding"/>
    <property type="evidence" value="ECO:0007669"/>
    <property type="project" value="InterPro"/>
</dbReference>
<dbReference type="Gene3D" id="1.10.630.10">
    <property type="entry name" value="Cytochrome P450"/>
    <property type="match status" value="1"/>
</dbReference>
<dbReference type="GO" id="GO:0016705">
    <property type="term" value="F:oxidoreductase activity, acting on paired donors, with incorporation or reduction of molecular oxygen"/>
    <property type="evidence" value="ECO:0007669"/>
    <property type="project" value="InterPro"/>
</dbReference>
<dbReference type="InterPro" id="IPR036396">
    <property type="entry name" value="Cyt_P450_sf"/>
</dbReference>
<dbReference type="AlphaFoldDB" id="A0AB40D796"/>
<keyword evidence="3 8" id="KW-0349">Heme</keyword>
<dbReference type="FunFam" id="1.10.630.10:FF:000011">
    <property type="entry name" value="Cytochrome P450 83B1"/>
    <property type="match status" value="1"/>
</dbReference>
<dbReference type="PANTHER" id="PTHR47955:SF19">
    <property type="entry name" value="CYTOCHROME P450 71A9-LIKE ISOFORM X1"/>
    <property type="match status" value="1"/>
</dbReference>
<evidence type="ECO:0000256" key="1">
    <source>
        <dbReference type="ARBA" id="ARBA00001971"/>
    </source>
</evidence>
<dbReference type="PRINTS" id="PR00385">
    <property type="entry name" value="P450"/>
</dbReference>
<dbReference type="GO" id="GO:0005506">
    <property type="term" value="F:iron ion binding"/>
    <property type="evidence" value="ECO:0007669"/>
    <property type="project" value="InterPro"/>
</dbReference>
<name>A0AB40D796_DIOCR</name>
<sequence>MVFNSGLRSRRRLPPGPWRIPVIGNLHHLGELPHRSLHCLAEKHGPLMHLQLGQIPTIVVSSPEVASEIMKTHDLEFCNRPSTAVFKKFSYNGSDISLSKYGEHWRQMRRLGTMEFFSTKRVQSFRNVREDEVHVLIQSMRRSCTQSLVNLSEMFLCMTNNITCREVFGKRFSDDGECNRSKHHDLVMEVIELMGGSSIGNFFPSLGWLSVITGFQAKLERNFKKMDEFFEREIEEHCLSLMNDQGHGDQQKEDLLDVLLKSQKDSANLGFSLTRDHIKAILMDIFLGGTDTSAAILEWTMTELMKFPSTMKKAQDEVRGIIGNKGKVEENDLQQLQYLKLVICETLRLHCIVPFLLPRENSKDCKVFGYDISKNTRVLVNAWAISRDPKLWENPEVFMPERFEGSTINYKGQHFEFIPFGAGRRMCPGMQLGIVIVEIALANILYHFNWELPFGMCYEDIDTTEIFGVVLHKKSPVCLKAKPIHQILQHSSAIPFNDYINRISASNASH</sequence>
<comment type="cofactor">
    <cofactor evidence="1 8">
        <name>heme</name>
        <dbReference type="ChEBI" id="CHEBI:30413"/>
    </cofactor>
</comment>
<evidence type="ECO:0000256" key="7">
    <source>
        <dbReference type="ARBA" id="ARBA00023033"/>
    </source>
</evidence>
<organism evidence="10 11">
    <name type="scientific">Dioscorea cayennensis subsp. rotundata</name>
    <name type="common">White Guinea yam</name>
    <name type="synonym">Dioscorea rotundata</name>
    <dbReference type="NCBI Taxonomy" id="55577"/>
    <lineage>
        <taxon>Eukaryota</taxon>
        <taxon>Viridiplantae</taxon>
        <taxon>Streptophyta</taxon>
        <taxon>Embryophyta</taxon>
        <taxon>Tracheophyta</taxon>
        <taxon>Spermatophyta</taxon>
        <taxon>Magnoliopsida</taxon>
        <taxon>Liliopsida</taxon>
        <taxon>Dioscoreales</taxon>
        <taxon>Dioscoreaceae</taxon>
        <taxon>Dioscorea</taxon>
    </lineage>
</organism>
<feature type="binding site" description="axial binding residue" evidence="8">
    <location>
        <position position="427"/>
    </location>
    <ligand>
        <name>heme</name>
        <dbReference type="ChEBI" id="CHEBI:30413"/>
    </ligand>
    <ligandPart>
        <name>Fe</name>
        <dbReference type="ChEBI" id="CHEBI:18248"/>
    </ligandPart>
</feature>
<dbReference type="GO" id="GO:0004497">
    <property type="term" value="F:monooxygenase activity"/>
    <property type="evidence" value="ECO:0007669"/>
    <property type="project" value="UniProtKB-KW"/>
</dbReference>
<keyword evidence="10" id="KW-1185">Reference proteome</keyword>
<accession>A0AB40D796</accession>
<comment type="similarity">
    <text evidence="2 9">Belongs to the cytochrome P450 family.</text>
</comment>
<keyword evidence="6 8" id="KW-0408">Iron</keyword>
<keyword evidence="7 9" id="KW-0503">Monooxygenase</keyword>
<dbReference type="InterPro" id="IPR001128">
    <property type="entry name" value="Cyt_P450"/>
</dbReference>
<evidence type="ECO:0000256" key="3">
    <source>
        <dbReference type="ARBA" id="ARBA00022617"/>
    </source>
</evidence>
<proteinExistence type="inferred from homology"/>
<protein>
    <submittedName>
        <fullName evidence="11">Cytochrome P450 71A1-like</fullName>
    </submittedName>
</protein>
<dbReference type="CDD" id="cd11072">
    <property type="entry name" value="CYP71-like"/>
    <property type="match status" value="1"/>
</dbReference>
<dbReference type="GeneID" id="120283526"/>
<evidence type="ECO:0000256" key="4">
    <source>
        <dbReference type="ARBA" id="ARBA00022723"/>
    </source>
</evidence>
<dbReference type="SUPFAM" id="SSF48264">
    <property type="entry name" value="Cytochrome P450"/>
    <property type="match status" value="1"/>
</dbReference>
<evidence type="ECO:0000313" key="10">
    <source>
        <dbReference type="Proteomes" id="UP001515500"/>
    </source>
</evidence>
<dbReference type="InterPro" id="IPR002401">
    <property type="entry name" value="Cyt_P450_E_grp-I"/>
</dbReference>
<gene>
    <name evidence="11" type="primary">LOC120283526</name>
</gene>
<dbReference type="Pfam" id="PF00067">
    <property type="entry name" value="p450"/>
    <property type="match status" value="1"/>
</dbReference>
<evidence type="ECO:0000256" key="8">
    <source>
        <dbReference type="PIRSR" id="PIRSR602401-1"/>
    </source>
</evidence>
<dbReference type="PANTHER" id="PTHR47955">
    <property type="entry name" value="CYTOCHROME P450 FAMILY 71 PROTEIN"/>
    <property type="match status" value="1"/>
</dbReference>
<evidence type="ECO:0000256" key="9">
    <source>
        <dbReference type="RuleBase" id="RU000461"/>
    </source>
</evidence>
<keyword evidence="5 9" id="KW-0560">Oxidoreductase</keyword>
<evidence type="ECO:0000256" key="2">
    <source>
        <dbReference type="ARBA" id="ARBA00010617"/>
    </source>
</evidence>
<dbReference type="PROSITE" id="PS00086">
    <property type="entry name" value="CYTOCHROME_P450"/>
    <property type="match status" value="1"/>
</dbReference>
<dbReference type="Proteomes" id="UP001515500">
    <property type="component" value="Chromosome 19"/>
</dbReference>
<dbReference type="InterPro" id="IPR017972">
    <property type="entry name" value="Cyt_P450_CS"/>
</dbReference>
<evidence type="ECO:0000256" key="6">
    <source>
        <dbReference type="ARBA" id="ARBA00023004"/>
    </source>
</evidence>
<dbReference type="RefSeq" id="XP_039146159.1">
    <property type="nucleotide sequence ID" value="XM_039290225.1"/>
</dbReference>